<comment type="similarity">
    <text evidence="1">Belongs to the delta endotoxin family.</text>
</comment>
<evidence type="ECO:0000256" key="2">
    <source>
        <dbReference type="ARBA" id="ARBA00022656"/>
    </source>
</evidence>
<dbReference type="SUPFAM" id="SSF49695">
    <property type="entry name" value="gamma-Crystallin-like"/>
    <property type="match status" value="1"/>
</dbReference>
<reference evidence="8 9" key="1">
    <citation type="submission" date="2019-05" db="EMBL/GenBank/DDBJ databases">
        <title>Microbulbifer harenosus sp. nov., an alginate-degrading bacterium isolated from coastal sand.</title>
        <authorList>
            <person name="Huang H."/>
            <person name="Mo K."/>
            <person name="Bao S."/>
        </authorList>
    </citation>
    <scope>NUCLEOTIDE SEQUENCE [LARGE SCALE GENOMIC DNA]</scope>
    <source>
        <strain evidence="8 9">HB161719</strain>
    </source>
</reference>
<dbReference type="SMART" id="SM00915">
    <property type="entry name" value="Jacalin"/>
    <property type="match status" value="1"/>
</dbReference>
<accession>A0ABY2UJN4</accession>
<dbReference type="PANTHER" id="PTHR33589:SF3">
    <property type="entry name" value="ZYMOGEN GRANULE MEMBRANE PROTEIN 16-LIKE"/>
    <property type="match status" value="1"/>
</dbReference>
<feature type="domain" description="Jacalin-type lectin" evidence="7">
    <location>
        <begin position="484"/>
        <end position="625"/>
    </location>
</feature>
<keyword evidence="2" id="KW-0800">Toxin</keyword>
<sequence>MENSDTWVQFWENPDYEKGTLKFDEPIDVPNMDDYELNNPNGLDKGLDDQVDSLKTGPSGWLELYQGKNYTGNVLRVYPGSNLPNLDDYNMGDNTNSFRLFNQRPISWPASDINAPGECWVRFYGAPRFSSNNPTRINGPGSTDTFSLWGGTNAPWSLTTGPSTWVKLYPKQNLDGSPISLGPNSLIQNFNSGFAMSTLESLEIFDAQPKDWKPSVPNSENVETLLSLESQGSSASMESLIAGIAGSVPEVGSALRGLVGALWPNQEEPMEVWDSIELYIDALLSSLIDQDKADYLKNTLNGLYRSLVAYNHTDYGTDQKGSLFSALLTELRGDAPYFIDQEDPSSTLTFMVPMGTIMLLVLREQALFYEDIYGDPDPSPEMHQRSVVEHIDNFTRLANQGASEAMSWRIDQIDVVAEGSSYYVVDPPANYKSPSYSGRDRADDALAWRRAYVANEYRIQLDALLGPVRLWKYLAPDNTLIPTQETHEVQSLLLSNNNPSDAAFSDDPHGEPVTGLIVRSGDLIDSIQMIYGGEPGPVHGSPSSGESHRWDLEENESIVGVFGGAGGAINQLVFRTNLGREIGTGGSGGNYFIALAPQGVNAALIRIDGYQSDAALEAIRFTWSYQRYV</sequence>
<evidence type="ECO:0000256" key="4">
    <source>
        <dbReference type="ARBA" id="ARBA00022734"/>
    </source>
</evidence>
<dbReference type="Pfam" id="PF01419">
    <property type="entry name" value="Jacalin"/>
    <property type="match status" value="1"/>
</dbReference>
<dbReference type="PANTHER" id="PTHR33589">
    <property type="entry name" value="OS11G0524900 PROTEIN"/>
    <property type="match status" value="1"/>
</dbReference>
<dbReference type="Gene3D" id="1.20.190.10">
    <property type="entry name" value="Pesticidal crystal protein, N-terminal domain"/>
    <property type="match status" value="1"/>
</dbReference>
<keyword evidence="4" id="KW-0430">Lectin</keyword>
<evidence type="ECO:0000256" key="5">
    <source>
        <dbReference type="ARBA" id="ARBA00022969"/>
    </source>
</evidence>
<evidence type="ECO:0000256" key="1">
    <source>
        <dbReference type="ARBA" id="ARBA00007819"/>
    </source>
</evidence>
<keyword evidence="3" id="KW-0732">Signal</keyword>
<organism evidence="8 9">
    <name type="scientific">Microbulbifer harenosus</name>
    <dbReference type="NCBI Taxonomy" id="2576840"/>
    <lineage>
        <taxon>Bacteria</taxon>
        <taxon>Pseudomonadati</taxon>
        <taxon>Pseudomonadota</taxon>
        <taxon>Gammaproteobacteria</taxon>
        <taxon>Cellvibrionales</taxon>
        <taxon>Microbulbiferaceae</taxon>
        <taxon>Microbulbifer</taxon>
    </lineage>
</organism>
<keyword evidence="6" id="KW-0843">Virulence</keyword>
<dbReference type="PROSITE" id="PS51752">
    <property type="entry name" value="JACALIN_LECTIN"/>
    <property type="match status" value="1"/>
</dbReference>
<gene>
    <name evidence="8" type="ORF">FDY93_13690</name>
</gene>
<dbReference type="RefSeq" id="WP_138236312.1">
    <property type="nucleotide sequence ID" value="NZ_CP185860.1"/>
</dbReference>
<evidence type="ECO:0000259" key="7">
    <source>
        <dbReference type="PROSITE" id="PS51752"/>
    </source>
</evidence>
<dbReference type="InterPro" id="IPR036716">
    <property type="entry name" value="Pest_crys_N_sf"/>
</dbReference>
<dbReference type="SUPFAM" id="SSF51101">
    <property type="entry name" value="Mannose-binding lectins"/>
    <property type="match status" value="1"/>
</dbReference>
<dbReference type="Proteomes" id="UP000306791">
    <property type="component" value="Unassembled WGS sequence"/>
</dbReference>
<dbReference type="InterPro" id="IPR052321">
    <property type="entry name" value="PolyBind_ProtTraffic"/>
</dbReference>
<dbReference type="InterPro" id="IPR036404">
    <property type="entry name" value="Jacalin-like_lectin_dom_sf"/>
</dbReference>
<comment type="caution">
    <text evidence="8">The sequence shown here is derived from an EMBL/GenBank/DDBJ whole genome shotgun (WGS) entry which is preliminary data.</text>
</comment>
<name>A0ABY2UJN4_9GAMM</name>
<protein>
    <recommendedName>
        <fullName evidence="7">Jacalin-type lectin domain-containing protein</fullName>
    </recommendedName>
</protein>
<evidence type="ECO:0000313" key="8">
    <source>
        <dbReference type="EMBL" id="TLM76427.1"/>
    </source>
</evidence>
<dbReference type="InterPro" id="IPR001229">
    <property type="entry name" value="Jacalin-like_lectin_dom"/>
</dbReference>
<dbReference type="InterPro" id="IPR011024">
    <property type="entry name" value="G_crystallin-like"/>
</dbReference>
<keyword evidence="5" id="KW-0749">Sporulation</keyword>
<evidence type="ECO:0000256" key="6">
    <source>
        <dbReference type="ARBA" id="ARBA00023026"/>
    </source>
</evidence>
<dbReference type="Gene3D" id="2.100.10.30">
    <property type="entry name" value="Jacalin-like lectin domain"/>
    <property type="match status" value="1"/>
</dbReference>
<dbReference type="SUPFAM" id="SSF56849">
    <property type="entry name" value="delta-Endotoxin (insectocide), N-terminal domain"/>
    <property type="match status" value="1"/>
</dbReference>
<dbReference type="Gene3D" id="2.60.20.10">
    <property type="entry name" value="Crystallins"/>
    <property type="match status" value="2"/>
</dbReference>
<dbReference type="EMBL" id="VANI01000014">
    <property type="protein sequence ID" value="TLM76427.1"/>
    <property type="molecule type" value="Genomic_DNA"/>
</dbReference>
<keyword evidence="9" id="KW-1185">Reference proteome</keyword>
<evidence type="ECO:0000313" key="9">
    <source>
        <dbReference type="Proteomes" id="UP000306791"/>
    </source>
</evidence>
<proteinExistence type="inferred from homology"/>
<evidence type="ECO:0000256" key="3">
    <source>
        <dbReference type="ARBA" id="ARBA00022729"/>
    </source>
</evidence>